<dbReference type="NCBIfam" id="TIGR00756">
    <property type="entry name" value="PPR"/>
    <property type="match status" value="1"/>
</dbReference>
<dbReference type="EMBL" id="JAAAHY010000414">
    <property type="protein sequence ID" value="KAF9964040.1"/>
    <property type="molecule type" value="Genomic_DNA"/>
</dbReference>
<evidence type="ECO:0000313" key="5">
    <source>
        <dbReference type="Proteomes" id="UP000738359"/>
    </source>
</evidence>
<proteinExistence type="predicted"/>
<evidence type="ECO:0000313" key="4">
    <source>
        <dbReference type="EMBL" id="KAF9964040.1"/>
    </source>
</evidence>
<feature type="compositionally biased region" description="Basic and acidic residues" evidence="3">
    <location>
        <begin position="613"/>
        <end position="629"/>
    </location>
</feature>
<reference evidence="4" key="1">
    <citation type="journal article" date="2020" name="Fungal Divers.">
        <title>Resolving the Mortierellaceae phylogeny through synthesis of multi-gene phylogenetics and phylogenomics.</title>
        <authorList>
            <person name="Vandepol N."/>
            <person name="Liber J."/>
            <person name="Desiro A."/>
            <person name="Na H."/>
            <person name="Kennedy M."/>
            <person name="Barry K."/>
            <person name="Grigoriev I.V."/>
            <person name="Miller A.N."/>
            <person name="O'Donnell K."/>
            <person name="Stajich J.E."/>
            <person name="Bonito G."/>
        </authorList>
    </citation>
    <scope>NUCLEOTIDE SEQUENCE</scope>
    <source>
        <strain evidence="4">CK1249</strain>
    </source>
</reference>
<name>A0A9P6J778_MORAP</name>
<dbReference type="InterPro" id="IPR002885">
    <property type="entry name" value="PPR_rpt"/>
</dbReference>
<feature type="repeat" description="PPR" evidence="2">
    <location>
        <begin position="110"/>
        <end position="144"/>
    </location>
</feature>
<dbReference type="PANTHER" id="PTHR47936">
    <property type="entry name" value="PPR_LONG DOMAIN-CONTAINING PROTEIN"/>
    <property type="match status" value="1"/>
</dbReference>
<sequence length="683" mass="75831">MSALLRTFPASTRVAGTWTHTGATAAAGRALLHTHIRPGGSASVIHRSRTAAFSTSTAAAAPIEKKSLSKKITLPKDPYLLSEKVLKFARNGKLDDAITLVLEAPKSRQNEVVWNHLIQESSRLGKATQSWKLLNDMKKRGFEPNDRTFTILFNALAINSSSPNNVSRAKALYQQMQDSEDTPPTLTHTNALLKVCARSNDHASLLSVYNSMPTTGPNAPDVVTYNLLINSLARMGGDKGFEHAWKIWEDCLAAKAQRPDQIDLDQALVDAMLLACREARSSVYAKRGLRLVESLYGLEPSTPAAQKLASKSGSKALEDMTATERAISPSKGLGLGAILRKDTIQPRTVELLLSICSKLKDYSMAQQYMDLIRRTYPDFKLDSQLLSTLMHIQVLNKQYEEAIKTWDDINVQGLHHTPSTFQQGLDAALKARNWEKTVEMYSAMRGLIDKNKDKDMAHRRPINPVVHKQDAWSLVSVLKCALKTKHQAEALQILRESRWTSVVSSSQYPRANADLATLATRIYKSALRPIKGETCAPADVARLERELERAEQLESTLDAALAQYDEKAASRDSGRRERPAMRRNSTPVTFASTSISDERTNSRASSLSGSGQRTERDGGEPWTKREGRIGRSNSGFDKAADVIVERDHGKEYPRSSSRARSQRAPKQFDDAFTPTQAFRRDVY</sequence>
<feature type="compositionally biased region" description="Low complexity" evidence="3">
    <location>
        <begin position="654"/>
        <end position="664"/>
    </location>
</feature>
<keyword evidence="5" id="KW-1185">Reference proteome</keyword>
<dbReference type="AlphaFoldDB" id="A0A9P6J778"/>
<evidence type="ECO:0000256" key="1">
    <source>
        <dbReference type="ARBA" id="ARBA00022737"/>
    </source>
</evidence>
<gene>
    <name evidence="4" type="ORF">BGZ70_007009</name>
</gene>
<feature type="compositionally biased region" description="Polar residues" evidence="3">
    <location>
        <begin position="602"/>
        <end position="612"/>
    </location>
</feature>
<accession>A0A9P6J778</accession>
<comment type="caution">
    <text evidence="4">The sequence shown here is derived from an EMBL/GenBank/DDBJ whole genome shotgun (WGS) entry which is preliminary data.</text>
</comment>
<dbReference type="PROSITE" id="PS51375">
    <property type="entry name" value="PPR"/>
    <property type="match status" value="1"/>
</dbReference>
<feature type="compositionally biased region" description="Polar residues" evidence="3">
    <location>
        <begin position="583"/>
        <end position="595"/>
    </location>
</feature>
<feature type="region of interest" description="Disordered" evidence="3">
    <location>
        <begin position="564"/>
        <end position="683"/>
    </location>
</feature>
<dbReference type="Gene3D" id="1.25.40.10">
    <property type="entry name" value="Tetratricopeptide repeat domain"/>
    <property type="match status" value="3"/>
</dbReference>
<feature type="compositionally biased region" description="Basic and acidic residues" evidence="3">
    <location>
        <begin position="638"/>
        <end position="653"/>
    </location>
</feature>
<protein>
    <submittedName>
        <fullName evidence="4">Uncharacterized protein</fullName>
    </submittedName>
</protein>
<dbReference type="PANTHER" id="PTHR47936:SF1">
    <property type="entry name" value="PENTATRICOPEPTIDE REPEAT-CONTAINING PROTEIN GUN1, CHLOROPLASTIC"/>
    <property type="match status" value="1"/>
</dbReference>
<dbReference type="Pfam" id="PF13041">
    <property type="entry name" value="PPR_2"/>
    <property type="match status" value="1"/>
</dbReference>
<feature type="compositionally biased region" description="Basic and acidic residues" evidence="3">
    <location>
        <begin position="564"/>
        <end position="580"/>
    </location>
</feature>
<keyword evidence="1" id="KW-0677">Repeat</keyword>
<organism evidence="4 5">
    <name type="scientific">Mortierella alpina</name>
    <name type="common">Oleaginous fungus</name>
    <name type="synonym">Mortierella renispora</name>
    <dbReference type="NCBI Taxonomy" id="64518"/>
    <lineage>
        <taxon>Eukaryota</taxon>
        <taxon>Fungi</taxon>
        <taxon>Fungi incertae sedis</taxon>
        <taxon>Mucoromycota</taxon>
        <taxon>Mortierellomycotina</taxon>
        <taxon>Mortierellomycetes</taxon>
        <taxon>Mortierellales</taxon>
        <taxon>Mortierellaceae</taxon>
        <taxon>Mortierella</taxon>
    </lineage>
</organism>
<dbReference type="Proteomes" id="UP000738359">
    <property type="component" value="Unassembled WGS sequence"/>
</dbReference>
<evidence type="ECO:0000256" key="3">
    <source>
        <dbReference type="SAM" id="MobiDB-lite"/>
    </source>
</evidence>
<dbReference type="OrthoDB" id="185373at2759"/>
<dbReference type="InterPro" id="IPR011990">
    <property type="entry name" value="TPR-like_helical_dom_sf"/>
</dbReference>
<evidence type="ECO:0000256" key="2">
    <source>
        <dbReference type="PROSITE-ProRule" id="PRU00708"/>
    </source>
</evidence>